<keyword evidence="3" id="KW-1185">Reference proteome</keyword>
<keyword evidence="1" id="KW-0472">Membrane</keyword>
<feature type="transmembrane region" description="Helical" evidence="1">
    <location>
        <begin position="79"/>
        <end position="98"/>
    </location>
</feature>
<organism evidence="2 3">
    <name type="scientific">Danionella cerebrum</name>
    <dbReference type="NCBI Taxonomy" id="2873325"/>
    <lineage>
        <taxon>Eukaryota</taxon>
        <taxon>Metazoa</taxon>
        <taxon>Chordata</taxon>
        <taxon>Craniata</taxon>
        <taxon>Vertebrata</taxon>
        <taxon>Euteleostomi</taxon>
        <taxon>Actinopterygii</taxon>
        <taxon>Neopterygii</taxon>
        <taxon>Teleostei</taxon>
        <taxon>Ostariophysi</taxon>
        <taxon>Cypriniformes</taxon>
        <taxon>Danionidae</taxon>
        <taxon>Danioninae</taxon>
        <taxon>Danionella</taxon>
    </lineage>
</organism>
<name>A0A553RGS8_9TELE</name>
<sequence length="101" mass="11676">MSFSKPYETTSTAMLCLVRHKLNKDLKHYLSQRFQKSSADYELQQTIRDNLYRHAVPCEYPALFHWTAFITSFNVPDVIVVNYLLIVLGVVLVGMSTMSKD</sequence>
<dbReference type="GO" id="GO:0007165">
    <property type="term" value="P:signal transduction"/>
    <property type="evidence" value="ECO:0007669"/>
    <property type="project" value="TreeGrafter"/>
</dbReference>
<accession>A0A553RGS8</accession>
<evidence type="ECO:0000313" key="2">
    <source>
        <dbReference type="EMBL" id="TRZ01389.1"/>
    </source>
</evidence>
<comment type="caution">
    <text evidence="2">The sequence shown here is derived from an EMBL/GenBank/DDBJ whole genome shotgun (WGS) entry which is preliminary data.</text>
</comment>
<reference evidence="2 3" key="1">
    <citation type="journal article" date="2019" name="Sci. Data">
        <title>Hybrid genome assembly and annotation of Danionella translucida.</title>
        <authorList>
            <person name="Kadobianskyi M."/>
            <person name="Schulze L."/>
            <person name="Schuelke M."/>
            <person name="Judkewitz B."/>
        </authorList>
    </citation>
    <scope>NUCLEOTIDE SEQUENCE [LARGE SCALE GENOMIC DNA]</scope>
    <source>
        <strain evidence="2 3">Bolton</strain>
    </source>
</reference>
<dbReference type="GO" id="GO:0005911">
    <property type="term" value="C:cell-cell junction"/>
    <property type="evidence" value="ECO:0007669"/>
    <property type="project" value="TreeGrafter"/>
</dbReference>
<dbReference type="EMBL" id="SRMA01024110">
    <property type="protein sequence ID" value="TRZ01389.1"/>
    <property type="molecule type" value="Genomic_DNA"/>
</dbReference>
<dbReference type="PANTHER" id="PTHR10316">
    <property type="entry name" value="MEMBRANE ASSOCIATED GUANYLATE KINASE-RELATED"/>
    <property type="match status" value="1"/>
</dbReference>
<dbReference type="AlphaFoldDB" id="A0A553RGS8"/>
<gene>
    <name evidence="2" type="ORF">DNTS_003742</name>
</gene>
<dbReference type="Proteomes" id="UP000316079">
    <property type="component" value="Unassembled WGS sequence"/>
</dbReference>
<evidence type="ECO:0000313" key="3">
    <source>
        <dbReference type="Proteomes" id="UP000316079"/>
    </source>
</evidence>
<evidence type="ECO:0000256" key="1">
    <source>
        <dbReference type="SAM" id="Phobius"/>
    </source>
</evidence>
<dbReference type="PANTHER" id="PTHR10316:SF12">
    <property type="entry name" value="MEMBRANE-ASSOCIATED GUANYLATE KINASE, WW AND PDZ DOMAIN-CONTAINING PROTEIN 1"/>
    <property type="match status" value="1"/>
</dbReference>
<dbReference type="STRING" id="623744.A0A553RGS8"/>
<protein>
    <submittedName>
        <fullName evidence="2">Uncharacterized protein</fullName>
    </submittedName>
</protein>
<keyword evidence="1" id="KW-0812">Transmembrane</keyword>
<dbReference type="OrthoDB" id="66881at2759"/>
<keyword evidence="1" id="KW-1133">Transmembrane helix</keyword>
<proteinExistence type="predicted"/>
<dbReference type="GO" id="GO:0005737">
    <property type="term" value="C:cytoplasm"/>
    <property type="evidence" value="ECO:0007669"/>
    <property type="project" value="TreeGrafter"/>
</dbReference>